<name>D2VD61_NAEGR</name>
<evidence type="ECO:0000256" key="1">
    <source>
        <dbReference type="SAM" id="MobiDB-lite"/>
    </source>
</evidence>
<dbReference type="KEGG" id="ngr:NAEGRDRAFT_48660"/>
<evidence type="ECO:0000313" key="2">
    <source>
        <dbReference type="EMBL" id="EFC45177.1"/>
    </source>
</evidence>
<sequence length="498" mass="57382">MSIFSPQNDNDEEFLIQDLIKAHLEGKSSQKTLEKFLNDPFYGMCDRIRRWIKQDESRGCSVASEEVINVDLLRKLDDNIKYDIMEFIPTFSKWKQFNLEREYLKRINFPKEIIHSNEYYLDSNLVTFHKMRLISKSFNRRMMIKILNIEEVFIDMELPNARELIEGFNILFAKQTKYVKENRILPDSTLYLYSDKTVPDPLEALKKSVKKVKKKASLFDDEDEDEMFPVGTSSSIFDDSSEDDFLPKASHSQKPIATTHYSSLFGDEEDDISDFSDFLKKNNQSTSPLASKNDVRAPFKNNRRSLSPRRVSPEVYSNFCYPTELRRPDTVSKPSSHSSFSLTQENSTITHLIISGRLPLDLFQFSNLRALTLLQSSTCEIPKTVKLFTISNERDLHGGSLSSLEMIKHLITKRCIGANGIQAMLKYGTKFGSLFSSSTQLMENILSETTDQSILDYLFVELGIPIELIDCRSKQPAYQYLVYLCNKVSFICSIPIPN</sequence>
<evidence type="ECO:0000313" key="3">
    <source>
        <dbReference type="Proteomes" id="UP000006671"/>
    </source>
</evidence>
<dbReference type="GeneID" id="8857038"/>
<keyword evidence="3" id="KW-1185">Reference proteome</keyword>
<protein>
    <submittedName>
        <fullName evidence="2">Predicted protein</fullName>
    </submittedName>
</protein>
<gene>
    <name evidence="2" type="ORF">NAEGRDRAFT_48660</name>
</gene>
<accession>D2VD61</accession>
<dbReference type="VEuPathDB" id="AmoebaDB:NAEGRDRAFT_48660"/>
<proteinExistence type="predicted"/>
<dbReference type="RefSeq" id="XP_002677921.1">
    <property type="nucleotide sequence ID" value="XM_002677875.1"/>
</dbReference>
<dbReference type="OrthoDB" id="10590082at2759"/>
<organism evidence="3">
    <name type="scientific">Naegleria gruberi</name>
    <name type="common">Amoeba</name>
    <dbReference type="NCBI Taxonomy" id="5762"/>
    <lineage>
        <taxon>Eukaryota</taxon>
        <taxon>Discoba</taxon>
        <taxon>Heterolobosea</taxon>
        <taxon>Tetramitia</taxon>
        <taxon>Eutetramitia</taxon>
        <taxon>Vahlkampfiidae</taxon>
        <taxon>Naegleria</taxon>
    </lineage>
</organism>
<feature type="region of interest" description="Disordered" evidence="1">
    <location>
        <begin position="283"/>
        <end position="306"/>
    </location>
</feature>
<dbReference type="EMBL" id="GG738864">
    <property type="protein sequence ID" value="EFC45177.1"/>
    <property type="molecule type" value="Genomic_DNA"/>
</dbReference>
<reference evidence="2 3" key="1">
    <citation type="journal article" date="2010" name="Cell">
        <title>The genome of Naegleria gruberi illuminates early eukaryotic versatility.</title>
        <authorList>
            <person name="Fritz-Laylin L.K."/>
            <person name="Prochnik S.E."/>
            <person name="Ginger M.L."/>
            <person name="Dacks J.B."/>
            <person name="Carpenter M.L."/>
            <person name="Field M.C."/>
            <person name="Kuo A."/>
            <person name="Paredez A."/>
            <person name="Chapman J."/>
            <person name="Pham J."/>
            <person name="Shu S."/>
            <person name="Neupane R."/>
            <person name="Cipriano M."/>
            <person name="Mancuso J."/>
            <person name="Tu H."/>
            <person name="Salamov A."/>
            <person name="Lindquist E."/>
            <person name="Shapiro H."/>
            <person name="Lucas S."/>
            <person name="Grigoriev I.V."/>
            <person name="Cande W.Z."/>
            <person name="Fulton C."/>
            <person name="Rokhsar D.S."/>
            <person name="Dawson S.C."/>
        </authorList>
    </citation>
    <scope>NUCLEOTIDE SEQUENCE [LARGE SCALE GENOMIC DNA]</scope>
    <source>
        <strain evidence="2 3">NEG-M</strain>
    </source>
</reference>
<dbReference type="InParanoid" id="D2VD61"/>
<dbReference type="Proteomes" id="UP000006671">
    <property type="component" value="Unassembled WGS sequence"/>
</dbReference>
<dbReference type="AlphaFoldDB" id="D2VD61"/>